<dbReference type="AlphaFoldDB" id="A0A383CSH0"/>
<feature type="non-terminal residue" evidence="1">
    <location>
        <position position="27"/>
    </location>
</feature>
<reference evidence="1" key="1">
    <citation type="submission" date="2018-05" db="EMBL/GenBank/DDBJ databases">
        <authorList>
            <person name="Lanie J.A."/>
            <person name="Ng W.-L."/>
            <person name="Kazmierczak K.M."/>
            <person name="Andrzejewski T.M."/>
            <person name="Davidsen T.M."/>
            <person name="Wayne K.J."/>
            <person name="Tettelin H."/>
            <person name="Glass J.I."/>
            <person name="Rusch D."/>
            <person name="Podicherti R."/>
            <person name="Tsui H.-C.T."/>
            <person name="Winkler M.E."/>
        </authorList>
    </citation>
    <scope>NUCLEOTIDE SEQUENCE</scope>
</reference>
<organism evidence="1">
    <name type="scientific">marine metagenome</name>
    <dbReference type="NCBI Taxonomy" id="408172"/>
    <lineage>
        <taxon>unclassified sequences</taxon>
        <taxon>metagenomes</taxon>
        <taxon>ecological metagenomes</taxon>
    </lineage>
</organism>
<accession>A0A383CSH0</accession>
<gene>
    <name evidence="1" type="ORF">METZ01_LOCUS487986</name>
</gene>
<name>A0A383CSH0_9ZZZZ</name>
<evidence type="ECO:0000313" key="1">
    <source>
        <dbReference type="EMBL" id="SVE35132.1"/>
    </source>
</evidence>
<proteinExistence type="predicted"/>
<sequence>MGKIHFVGFGQFVDAFRLGAANNRHNT</sequence>
<protein>
    <submittedName>
        <fullName evidence="1">Uncharacterized protein</fullName>
    </submittedName>
</protein>
<dbReference type="EMBL" id="UINC01211293">
    <property type="protein sequence ID" value="SVE35132.1"/>
    <property type="molecule type" value="Genomic_DNA"/>
</dbReference>